<dbReference type="GO" id="GO:0015074">
    <property type="term" value="P:DNA integration"/>
    <property type="evidence" value="ECO:0007669"/>
    <property type="project" value="InterPro"/>
</dbReference>
<evidence type="ECO:0000313" key="2">
    <source>
        <dbReference type="EMBL" id="QTE22392.1"/>
    </source>
</evidence>
<dbReference type="KEGG" id="pcea:J3359_16565"/>
<sequence>MIGFVPYKEILSYGISVNTLKNGLFNFRKGKSPSWENIKDAKDKRKILINLDTIPKGTRTKYNIPTSEDYKKLQSKDFSNNTTLLDGPNAEYLLNAYSKNYQQYINIYWNRLAYSSDKQNELAIPYAKEHAYWLEMIHLTGTLEKATYGSIKRMFKIHLALIKKSEIILQSEVRSAIHFKVKLTALRKALLKGETGLDVIINNSLKPNEANVKITDFHKMLLLSYLQYEQIYSYRVVTDLVNHHCELKGLQTISESSVKHIMTTDNQFRTLVDSYRYGKKYFSDTILPHTVRNVTQFPANVWMIDGTPMQFYCWNSDRTKQVRMYLFAIIDVCSRKIVGFDIGYSETRFNILNALKLAVMSEGYLPSQIVSDNFSAGKTEEIIDLKNQMAKLGVSWRNSKVGNAQDKSYIERFFGTFQSVECALYEGYIGEGITSKRNNRPNAEFLQKMAKKNGLLMPNEMKSQIATMIAKYNERSIGGRKSPNEVCSSFDKPNAVPMDAVRTALLFWSKTSTTIKRGMVKFKVNKVQHTFEIKEHQTKAELQGKKVAIRYNENDLDWIMLFDYNTDTAICECKASIKAELLAPEDPKSKEVSNIIKSEAKKKSYHNYLKNQTQKIIDKGLEHENEDNLELVHPLSLQKNQVNTKESEDFLELYYNENGITKDAEYQLTKKPIKTILHSGVKDFEELLIKKSSS</sequence>
<protein>
    <submittedName>
        <fullName evidence="2">Transposase family protein</fullName>
    </submittedName>
</protein>
<name>A0A975CR59_9FLAO</name>
<accession>A0A975CR59</accession>
<organism evidence="2 3">
    <name type="scientific">Polaribacter cellanae</name>
    <dbReference type="NCBI Taxonomy" id="2818493"/>
    <lineage>
        <taxon>Bacteria</taxon>
        <taxon>Pseudomonadati</taxon>
        <taxon>Bacteroidota</taxon>
        <taxon>Flavobacteriia</taxon>
        <taxon>Flavobacteriales</taxon>
        <taxon>Flavobacteriaceae</taxon>
    </lineage>
</organism>
<dbReference type="Gene3D" id="3.30.420.10">
    <property type="entry name" value="Ribonuclease H-like superfamily/Ribonuclease H"/>
    <property type="match status" value="1"/>
</dbReference>
<feature type="domain" description="Integrase catalytic" evidence="1">
    <location>
        <begin position="294"/>
        <end position="466"/>
    </location>
</feature>
<dbReference type="SUPFAM" id="SSF53098">
    <property type="entry name" value="Ribonuclease H-like"/>
    <property type="match status" value="1"/>
</dbReference>
<dbReference type="Proteomes" id="UP000663920">
    <property type="component" value="Chromosome"/>
</dbReference>
<keyword evidence="3" id="KW-1185">Reference proteome</keyword>
<dbReference type="InterPro" id="IPR036397">
    <property type="entry name" value="RNaseH_sf"/>
</dbReference>
<proteinExistence type="predicted"/>
<gene>
    <name evidence="2" type="ORF">J3359_16565</name>
</gene>
<dbReference type="GO" id="GO:0003676">
    <property type="term" value="F:nucleic acid binding"/>
    <property type="evidence" value="ECO:0007669"/>
    <property type="project" value="InterPro"/>
</dbReference>
<dbReference type="PROSITE" id="PS50994">
    <property type="entry name" value="INTEGRASE"/>
    <property type="match status" value="1"/>
</dbReference>
<reference evidence="2 3" key="1">
    <citation type="submission" date="2021-03" db="EMBL/GenBank/DDBJ databases">
        <title>Complete genome of Polaribacter_sp.SM13.</title>
        <authorList>
            <person name="Jeong S.W."/>
            <person name="Bae J.W."/>
        </authorList>
    </citation>
    <scope>NUCLEOTIDE SEQUENCE [LARGE SCALE GENOMIC DNA]</scope>
    <source>
        <strain evidence="2 3">SM13</strain>
    </source>
</reference>
<dbReference type="AlphaFoldDB" id="A0A975CR59"/>
<dbReference type="RefSeq" id="WP_208078190.1">
    <property type="nucleotide sequence ID" value="NZ_CP071869.1"/>
</dbReference>
<dbReference type="InterPro" id="IPR001584">
    <property type="entry name" value="Integrase_cat-core"/>
</dbReference>
<evidence type="ECO:0000259" key="1">
    <source>
        <dbReference type="PROSITE" id="PS50994"/>
    </source>
</evidence>
<dbReference type="InterPro" id="IPR012337">
    <property type="entry name" value="RNaseH-like_sf"/>
</dbReference>
<evidence type="ECO:0000313" key="3">
    <source>
        <dbReference type="Proteomes" id="UP000663920"/>
    </source>
</evidence>
<dbReference type="Pfam" id="PF00665">
    <property type="entry name" value="rve"/>
    <property type="match status" value="1"/>
</dbReference>
<dbReference type="EMBL" id="CP071869">
    <property type="protein sequence ID" value="QTE22392.1"/>
    <property type="molecule type" value="Genomic_DNA"/>
</dbReference>